<keyword evidence="1" id="KW-0812">Transmembrane</keyword>
<keyword evidence="1" id="KW-0472">Membrane</keyword>
<sequence length="109" mass="13359">MINEIVEFLGTVILNNNYFFIDYWSFIHLFFGVVLMFLIIKLADDGKWHNFFNLFLILFLWEIFEVMVLWIKPEIFLDIFYDLMFGMLGGIIYWKLNKRKNEKQKETLK</sequence>
<organism evidence="2">
    <name type="scientific">marine sediment metagenome</name>
    <dbReference type="NCBI Taxonomy" id="412755"/>
    <lineage>
        <taxon>unclassified sequences</taxon>
        <taxon>metagenomes</taxon>
        <taxon>ecological metagenomes</taxon>
    </lineage>
</organism>
<gene>
    <name evidence="2" type="ORF">LCGC14_1472690</name>
</gene>
<feature type="transmembrane region" description="Helical" evidence="1">
    <location>
        <begin position="77"/>
        <end position="96"/>
    </location>
</feature>
<comment type="caution">
    <text evidence="2">The sequence shown here is derived from an EMBL/GenBank/DDBJ whole genome shotgun (WGS) entry which is preliminary data.</text>
</comment>
<feature type="transmembrane region" description="Helical" evidence="1">
    <location>
        <begin position="51"/>
        <end position="71"/>
    </location>
</feature>
<protein>
    <recommendedName>
        <fullName evidence="3">VanZ-like domain-containing protein</fullName>
    </recommendedName>
</protein>
<name>A0A0F9JXW5_9ZZZZ</name>
<proteinExistence type="predicted"/>
<reference evidence="2" key="1">
    <citation type="journal article" date="2015" name="Nature">
        <title>Complex archaea that bridge the gap between prokaryotes and eukaryotes.</title>
        <authorList>
            <person name="Spang A."/>
            <person name="Saw J.H."/>
            <person name="Jorgensen S.L."/>
            <person name="Zaremba-Niedzwiedzka K."/>
            <person name="Martijn J."/>
            <person name="Lind A.E."/>
            <person name="van Eijk R."/>
            <person name="Schleper C."/>
            <person name="Guy L."/>
            <person name="Ettema T.J."/>
        </authorList>
    </citation>
    <scope>NUCLEOTIDE SEQUENCE</scope>
</reference>
<evidence type="ECO:0000256" key="1">
    <source>
        <dbReference type="SAM" id="Phobius"/>
    </source>
</evidence>
<dbReference type="EMBL" id="LAZR01010378">
    <property type="protein sequence ID" value="KKM67271.1"/>
    <property type="molecule type" value="Genomic_DNA"/>
</dbReference>
<keyword evidence="1" id="KW-1133">Transmembrane helix</keyword>
<dbReference type="AlphaFoldDB" id="A0A0F9JXW5"/>
<accession>A0A0F9JXW5</accession>
<evidence type="ECO:0008006" key="3">
    <source>
        <dbReference type="Google" id="ProtNLM"/>
    </source>
</evidence>
<feature type="transmembrane region" description="Helical" evidence="1">
    <location>
        <begin position="20"/>
        <end position="39"/>
    </location>
</feature>
<evidence type="ECO:0000313" key="2">
    <source>
        <dbReference type="EMBL" id="KKM67271.1"/>
    </source>
</evidence>